<dbReference type="InterPro" id="IPR018194">
    <property type="entry name" value="Ni-dep_hyd_lsu_Ni_BS"/>
</dbReference>
<comment type="subcellular location">
    <subcellularLocation>
        <location evidence="2">Periplasm</location>
    </subcellularLocation>
</comment>
<feature type="binding site" evidence="9">
    <location>
        <position position="64"/>
    </location>
    <ligand>
        <name>Ni(2+)</name>
        <dbReference type="ChEBI" id="CHEBI:49786"/>
    </ligand>
</feature>
<feature type="binding site" evidence="9">
    <location>
        <position position="557"/>
    </location>
    <ligand>
        <name>Fe cation</name>
        <dbReference type="ChEBI" id="CHEBI:24875"/>
    </ligand>
</feature>
<evidence type="ECO:0000256" key="8">
    <source>
        <dbReference type="ARBA" id="ARBA00023002"/>
    </source>
</evidence>
<feature type="binding site" evidence="9">
    <location>
        <position position="560"/>
    </location>
    <ligand>
        <name>Mg(2+)</name>
        <dbReference type="ChEBI" id="CHEBI:18420"/>
    </ligand>
</feature>
<protein>
    <submittedName>
        <fullName evidence="11">Hydrogenase large subunit</fullName>
    </submittedName>
</protein>
<name>A0A1V1P435_9BACT</name>
<evidence type="ECO:0000256" key="6">
    <source>
        <dbReference type="ARBA" id="ARBA00022723"/>
    </source>
</evidence>
<dbReference type="EMBL" id="ATBP01000608">
    <property type="protein sequence ID" value="ETR69580.1"/>
    <property type="molecule type" value="Genomic_DNA"/>
</dbReference>
<evidence type="ECO:0000313" key="12">
    <source>
        <dbReference type="Proteomes" id="UP000189670"/>
    </source>
</evidence>
<dbReference type="InterPro" id="IPR029014">
    <property type="entry name" value="NiFe-Hase_large"/>
</dbReference>
<dbReference type="InterPro" id="IPR050867">
    <property type="entry name" value="NiFe/NiFeSe_hydrgnase_LSU"/>
</dbReference>
<evidence type="ECO:0000256" key="5">
    <source>
        <dbReference type="ARBA" id="ARBA00022596"/>
    </source>
</evidence>
<evidence type="ECO:0000256" key="10">
    <source>
        <dbReference type="RuleBase" id="RU003896"/>
    </source>
</evidence>
<reference evidence="12" key="1">
    <citation type="submission" date="2012-11" db="EMBL/GenBank/DDBJ databases">
        <authorList>
            <person name="Lucero-Rivera Y.E."/>
            <person name="Tovar-Ramirez D."/>
        </authorList>
    </citation>
    <scope>NUCLEOTIDE SEQUENCE [LARGE SCALE GENOMIC DNA]</scope>
    <source>
        <strain evidence="12">Araruama</strain>
    </source>
</reference>
<dbReference type="GO" id="GO:0042597">
    <property type="term" value="C:periplasmic space"/>
    <property type="evidence" value="ECO:0007669"/>
    <property type="project" value="UniProtKB-SubCell"/>
</dbReference>
<dbReference type="SUPFAM" id="SSF56762">
    <property type="entry name" value="HydB/Nqo4-like"/>
    <property type="match status" value="1"/>
</dbReference>
<dbReference type="Gene3D" id="1.10.645.10">
    <property type="entry name" value="Cytochrome-c3 Hydrogenase, chain B"/>
    <property type="match status" value="1"/>
</dbReference>
<dbReference type="Pfam" id="PF00374">
    <property type="entry name" value="NiFeSe_Hases"/>
    <property type="match status" value="1"/>
</dbReference>
<dbReference type="GO" id="GO:0016151">
    <property type="term" value="F:nickel cation binding"/>
    <property type="evidence" value="ECO:0007669"/>
    <property type="project" value="InterPro"/>
</dbReference>
<evidence type="ECO:0000313" key="11">
    <source>
        <dbReference type="EMBL" id="ETR69580.1"/>
    </source>
</evidence>
<comment type="similarity">
    <text evidence="3 10">Belongs to the [NiFe]/[NiFeSe] hydrogenase large subunit family.</text>
</comment>
<evidence type="ECO:0000256" key="9">
    <source>
        <dbReference type="PIRSR" id="PIRSR601501-1"/>
    </source>
</evidence>
<dbReference type="InterPro" id="IPR001501">
    <property type="entry name" value="Ni-dep_hyd_lsu"/>
</dbReference>
<dbReference type="Proteomes" id="UP000189670">
    <property type="component" value="Unassembled WGS sequence"/>
</dbReference>
<accession>A0A1V1P435</accession>
<evidence type="ECO:0000256" key="2">
    <source>
        <dbReference type="ARBA" id="ARBA00004418"/>
    </source>
</evidence>
<evidence type="ECO:0000256" key="1">
    <source>
        <dbReference type="ARBA" id="ARBA00001967"/>
    </source>
</evidence>
<dbReference type="PANTHER" id="PTHR42958">
    <property type="entry name" value="HYDROGENASE-2 LARGE CHAIN"/>
    <property type="match status" value="1"/>
</dbReference>
<sequence>MKKIITIDPVTRIEGHLRVDIAVANGKVTDAWSSGTMFRGIENILIGRHPGEAWTFTQRFCGVCTTVHAIASVRAVENALNLEVPLNAQMIRNLLMAGHAIFDHISHFYHLSALDWVDVASAATADPAKAAKVAQIISPSWERNSVAEFKRVKETINGVLSSGQLGIFNNGYWGHKAMRLTPELNLMAVAHYLQALEYQRKINEVVALLGGKCPHIQNLAVGGVANPIDLNEEASVNMTTLLKVKGYFESVRGFVENAYFNDVCAIMSQYMPWAEYGKGVNDFLAVPEFPTDTVGKHFTMRAGTIINNEVIDIRGFKDSYVEDNISESIARSWYDGDWDLHPYRETTDPKPGDFDPKGKYSWVKSPRFSGKRMQVGPTAQVLSSYMLSDALTVKYVKKFADTVNAIGRATNVSSAANLTVEDLVKALPSTLGRHAARVIRCAAIQDMALSHWKMLVENIGKGDLTICNPPEYPKGECHGVGMHEAPRGALTHWIVIEDGKIKNYQAVVPSTWNLCPRDDKGLLGPTESALIDNPIVDSKQPLEALRTLHSFDPCMSCAIHAFSPEGKTLGSAQARV</sequence>
<dbReference type="PANTHER" id="PTHR42958:SF1">
    <property type="entry name" value="HYDROGENASE-2 LARGE CHAIN"/>
    <property type="match status" value="1"/>
</dbReference>
<keyword evidence="5 9" id="KW-0533">Nickel</keyword>
<keyword evidence="7" id="KW-0574">Periplasm</keyword>
<comment type="cofactor">
    <cofactor evidence="1 9">
        <name>Ni(2+)</name>
        <dbReference type="ChEBI" id="CHEBI:49786"/>
    </cofactor>
</comment>
<dbReference type="FunFam" id="1.10.645.10:FF:000002">
    <property type="entry name" value="Hydrogenase 2 large subunit"/>
    <property type="match status" value="1"/>
</dbReference>
<dbReference type="AlphaFoldDB" id="A0A1V1P435"/>
<keyword evidence="8 10" id="KW-0560">Oxidoreductase</keyword>
<evidence type="ECO:0000256" key="7">
    <source>
        <dbReference type="ARBA" id="ARBA00022764"/>
    </source>
</evidence>
<organism evidence="11 12">
    <name type="scientific">Candidatus Magnetoglobus multicellularis str. Araruama</name>
    <dbReference type="NCBI Taxonomy" id="890399"/>
    <lineage>
        <taxon>Bacteria</taxon>
        <taxon>Pseudomonadati</taxon>
        <taxon>Thermodesulfobacteriota</taxon>
        <taxon>Desulfobacteria</taxon>
        <taxon>Desulfobacterales</taxon>
        <taxon>Desulfobacteraceae</taxon>
        <taxon>Candidatus Magnetoglobus</taxon>
    </lineage>
</organism>
<gene>
    <name evidence="11" type="ORF">OMM_03848</name>
</gene>
<proteinExistence type="inferred from homology"/>
<dbReference type="PROSITE" id="PS00508">
    <property type="entry name" value="NI_HGENASE_L_2"/>
    <property type="match status" value="1"/>
</dbReference>
<feature type="binding site" evidence="9">
    <location>
        <position position="64"/>
    </location>
    <ligand>
        <name>Fe cation</name>
        <dbReference type="ChEBI" id="CHEBI:24875"/>
    </ligand>
</feature>
<evidence type="ECO:0000256" key="3">
    <source>
        <dbReference type="ARBA" id="ARBA00009292"/>
    </source>
</evidence>
<dbReference type="GO" id="GO:0008901">
    <property type="term" value="F:ferredoxin hydrogenase activity"/>
    <property type="evidence" value="ECO:0007669"/>
    <property type="project" value="InterPro"/>
</dbReference>
<feature type="binding site" evidence="9">
    <location>
        <position position="554"/>
    </location>
    <ligand>
        <name>Ni(2+)</name>
        <dbReference type="ChEBI" id="CHEBI:49786"/>
    </ligand>
</feature>
<comment type="caution">
    <text evidence="11">The sequence shown here is derived from an EMBL/GenBank/DDBJ whole genome shotgun (WGS) entry which is preliminary data.</text>
</comment>
<keyword evidence="9" id="KW-0408">Iron</keyword>
<comment type="subunit">
    <text evidence="4">Heterodimer of a large and a small subunit.</text>
</comment>
<evidence type="ECO:0000256" key="4">
    <source>
        <dbReference type="ARBA" id="ARBA00011771"/>
    </source>
</evidence>
<dbReference type="PROSITE" id="PS00507">
    <property type="entry name" value="NI_HGENASE_L_1"/>
    <property type="match status" value="1"/>
</dbReference>
<keyword evidence="6 9" id="KW-0479">Metal-binding</keyword>
<feature type="binding site" evidence="9">
    <location>
        <position position="61"/>
    </location>
    <ligand>
        <name>Ni(2+)</name>
        <dbReference type="ChEBI" id="CHEBI:49786"/>
    </ligand>
</feature>
<feature type="binding site" evidence="9">
    <location>
        <position position="42"/>
    </location>
    <ligand>
        <name>Mg(2+)</name>
        <dbReference type="ChEBI" id="CHEBI:18420"/>
    </ligand>
</feature>
<comment type="cofactor">
    <cofactor evidence="9">
        <name>Fe cation</name>
        <dbReference type="ChEBI" id="CHEBI:24875"/>
    </cofactor>
</comment>
<keyword evidence="9" id="KW-0460">Magnesium</keyword>